<comment type="caution">
    <text evidence="18">The sequence shown here is derived from an EMBL/GenBank/DDBJ whole genome shotgun (WGS) entry which is preliminary data.</text>
</comment>
<keyword evidence="5 14" id="KW-0347">Helicase</keyword>
<proteinExistence type="predicted"/>
<evidence type="ECO:0000313" key="19">
    <source>
        <dbReference type="Proteomes" id="UP001277761"/>
    </source>
</evidence>
<keyword evidence="7 14" id="KW-0067">ATP-binding</keyword>
<evidence type="ECO:0000256" key="2">
    <source>
        <dbReference type="ARBA" id="ARBA00022741"/>
    </source>
</evidence>
<name>A0ABU4VNT8_9ACTN</name>
<evidence type="ECO:0000256" key="15">
    <source>
        <dbReference type="SAM" id="MobiDB-lite"/>
    </source>
</evidence>
<evidence type="ECO:0000256" key="9">
    <source>
        <dbReference type="ARBA" id="ARBA00023204"/>
    </source>
</evidence>
<gene>
    <name evidence="18" type="ORF">SK069_15490</name>
</gene>
<keyword evidence="1" id="KW-0540">Nuclease</keyword>
<evidence type="ECO:0000313" key="18">
    <source>
        <dbReference type="EMBL" id="MDX8153002.1"/>
    </source>
</evidence>
<comment type="catalytic activity">
    <reaction evidence="13">
        <text>ATP + H2O = ADP + phosphate + H(+)</text>
        <dbReference type="Rhea" id="RHEA:13065"/>
        <dbReference type="ChEBI" id="CHEBI:15377"/>
        <dbReference type="ChEBI" id="CHEBI:15378"/>
        <dbReference type="ChEBI" id="CHEBI:30616"/>
        <dbReference type="ChEBI" id="CHEBI:43474"/>
        <dbReference type="ChEBI" id="CHEBI:456216"/>
        <dbReference type="EC" id="5.6.2.4"/>
    </reaction>
</comment>
<feature type="compositionally biased region" description="Low complexity" evidence="15">
    <location>
        <begin position="541"/>
        <end position="551"/>
    </location>
</feature>
<keyword evidence="8" id="KW-0238">DNA-binding</keyword>
<dbReference type="EC" id="5.6.2.4" evidence="12"/>
<dbReference type="Proteomes" id="UP001277761">
    <property type="component" value="Unassembled WGS sequence"/>
</dbReference>
<dbReference type="Gene3D" id="3.90.320.10">
    <property type="match status" value="1"/>
</dbReference>
<evidence type="ECO:0000256" key="7">
    <source>
        <dbReference type="ARBA" id="ARBA00022840"/>
    </source>
</evidence>
<dbReference type="RefSeq" id="WP_319955154.1">
    <property type="nucleotide sequence ID" value="NZ_JAXAVX010000010.1"/>
</dbReference>
<dbReference type="EMBL" id="JAXAVX010000010">
    <property type="protein sequence ID" value="MDX8153002.1"/>
    <property type="molecule type" value="Genomic_DNA"/>
</dbReference>
<dbReference type="SUPFAM" id="SSF52980">
    <property type="entry name" value="Restriction endonuclease-like"/>
    <property type="match status" value="1"/>
</dbReference>
<keyword evidence="10" id="KW-0413">Isomerase</keyword>
<keyword evidence="4 14" id="KW-0378">Hydrolase</keyword>
<evidence type="ECO:0000256" key="14">
    <source>
        <dbReference type="PROSITE-ProRule" id="PRU00560"/>
    </source>
</evidence>
<dbReference type="Pfam" id="PF12705">
    <property type="entry name" value="PDDEXK_1"/>
    <property type="match status" value="1"/>
</dbReference>
<protein>
    <recommendedName>
        <fullName evidence="12">DNA 3'-5' helicase</fullName>
        <ecNumber evidence="12">5.6.2.4</ecNumber>
    </recommendedName>
</protein>
<dbReference type="InterPro" id="IPR038726">
    <property type="entry name" value="PDDEXK_AddAB-type"/>
</dbReference>
<dbReference type="InterPro" id="IPR011604">
    <property type="entry name" value="PDDEXK-like_dom_sf"/>
</dbReference>
<dbReference type="SUPFAM" id="SSF52540">
    <property type="entry name" value="P-loop containing nucleoside triphosphate hydrolases"/>
    <property type="match status" value="1"/>
</dbReference>
<keyword evidence="3" id="KW-0227">DNA damage</keyword>
<evidence type="ECO:0000259" key="16">
    <source>
        <dbReference type="PROSITE" id="PS51198"/>
    </source>
</evidence>
<feature type="region of interest" description="Disordered" evidence="15">
    <location>
        <begin position="978"/>
        <end position="1021"/>
    </location>
</feature>
<evidence type="ECO:0000256" key="3">
    <source>
        <dbReference type="ARBA" id="ARBA00022763"/>
    </source>
</evidence>
<dbReference type="InterPro" id="IPR014017">
    <property type="entry name" value="DNA_helicase_UvrD-like_C"/>
</dbReference>
<evidence type="ECO:0000256" key="4">
    <source>
        <dbReference type="ARBA" id="ARBA00022801"/>
    </source>
</evidence>
<keyword evidence="6" id="KW-0269">Exonuclease</keyword>
<evidence type="ECO:0000256" key="6">
    <source>
        <dbReference type="ARBA" id="ARBA00022839"/>
    </source>
</evidence>
<feature type="domain" description="UvrD-like helicase ATP-binding" evidence="16">
    <location>
        <begin position="51"/>
        <end position="488"/>
    </location>
</feature>
<keyword evidence="9" id="KW-0234">DNA repair</keyword>
<dbReference type="PROSITE" id="PS51198">
    <property type="entry name" value="UVRD_HELICASE_ATP_BIND"/>
    <property type="match status" value="1"/>
</dbReference>
<evidence type="ECO:0000256" key="13">
    <source>
        <dbReference type="ARBA" id="ARBA00048988"/>
    </source>
</evidence>
<evidence type="ECO:0000256" key="11">
    <source>
        <dbReference type="ARBA" id="ARBA00034617"/>
    </source>
</evidence>
<dbReference type="InterPro" id="IPR027417">
    <property type="entry name" value="P-loop_NTPase"/>
</dbReference>
<evidence type="ECO:0000256" key="10">
    <source>
        <dbReference type="ARBA" id="ARBA00023235"/>
    </source>
</evidence>
<dbReference type="PANTHER" id="PTHR11070">
    <property type="entry name" value="UVRD / RECB / PCRA DNA HELICASE FAMILY MEMBER"/>
    <property type="match status" value="1"/>
</dbReference>
<dbReference type="InterPro" id="IPR014016">
    <property type="entry name" value="UvrD-like_ATP-bd"/>
</dbReference>
<keyword evidence="2 14" id="KW-0547">Nucleotide-binding</keyword>
<evidence type="ECO:0000256" key="5">
    <source>
        <dbReference type="ARBA" id="ARBA00022806"/>
    </source>
</evidence>
<sequence length="1238" mass="131204">MSATEQTSLLDLLAAAEEEAAAPVDALVDPALLHDERGRLRRGLPTADGDGGTFTDRQAEAIARRGPTLVSAGAGAGKTSVLVERYVRLLVEDETLDTGQILAITFTEKAAAEMRERARRRLDALLQGTETPERWRLEDAWIGTFHAVAQRLLRRHALAAGLDPDVAVIDGTRAAELRRTAYEQALRGWLRGDPDRDATLALDPLGLAGSYGLDLLRQETLALLDLRRTQGRDPADEPGLAVPAATPLPDGAATRGAGAVAALRDALRDARSEVGDALDAGPSAAARRAGEQLLELAVRIEADLDAAAGRSGGVPASSVVGEWIVPPRRSATVKGPACEALRAAVDDLARAARAAELLPRGEAEVVLREALLRATARRYRRLKRERSVVDFDDLLLGLLRLLRRRRDLAAMLRRRFRHVLVDEFQDTNPVQLELVALLSEPDRRFHVGDRLQAIYGFRHATVRGFDEAAAEAEAGGGRLALDETFRCPAPVLALTNRVGAAAHADYQPLVGGHERAPGDRRDAPEVEVHLVAESPEHAREVAAAQAAAAEESGGEPEPPPIDPDEAGHVAALVQELLDAGRRPGDIALLVRRTAPVAALERALLQHGIDAVPAVAAPLLEALEVRELEAWLRALANPRDDVALLGALRLPTAGVDADALVPLAAEHRAALEEARATGGEPPALWDTVRALDDREATVAMPDPARDELDLQVLALLRHRALARRGGPGAVLAEILADGAYRAAILARPGAARRWSAVQAFADWVEEQEAAGDDLHALVRRIADDRADGPSSPIVLDGAAVRISTIHRAKGLEWPVVICCDLGSRINADRPRVIVDPDPASARIGLRLGVGKDAVGLWDHDALKAEADRTQAEEERRLVHVALTRAKERLILCGVWPPEKAQDGVPATRLAPKGVPVGARPGASHHDLLPRTPPIRWLLPLVADAEAWPAIGEEGTLTVEDPTSGTRAPATVRLLVRDPRGPLMAPPLRPAGAPRPVERAREAGDGPAVAPHREPVPAAPAHPLPAAVSATSLAQRLGLGVHDDAVAAPEATVDPDAARRRGLLVHGLLEQRLAGGAGDLAALAADLELPHPSAGEEARARALADALAASPAAALVRAAPPQRRHVERDLLYELGGARPLVQGVVDAWIDHEDGSVTIVDWKTGVLGDVLGPAQALQRDVYALGALLTGAPAVEVRVVGVDADGLAREIVATIGSSELPALRERLAAAVDAAQEQPPPRA</sequence>
<dbReference type="Gene3D" id="1.10.486.10">
    <property type="entry name" value="PCRA, domain 4"/>
    <property type="match status" value="1"/>
</dbReference>
<dbReference type="Pfam" id="PF13361">
    <property type="entry name" value="UvrD_C"/>
    <property type="match status" value="1"/>
</dbReference>
<evidence type="ECO:0000256" key="1">
    <source>
        <dbReference type="ARBA" id="ARBA00022722"/>
    </source>
</evidence>
<evidence type="ECO:0000259" key="17">
    <source>
        <dbReference type="PROSITE" id="PS51217"/>
    </source>
</evidence>
<dbReference type="Gene3D" id="3.40.50.300">
    <property type="entry name" value="P-loop containing nucleotide triphosphate hydrolases"/>
    <property type="match status" value="4"/>
</dbReference>
<dbReference type="PROSITE" id="PS51217">
    <property type="entry name" value="UVRD_HELICASE_CTER"/>
    <property type="match status" value="1"/>
</dbReference>
<accession>A0ABU4VNT8</accession>
<evidence type="ECO:0000256" key="8">
    <source>
        <dbReference type="ARBA" id="ARBA00023125"/>
    </source>
</evidence>
<feature type="region of interest" description="Disordered" evidence="15">
    <location>
        <begin position="539"/>
        <end position="565"/>
    </location>
</feature>
<feature type="binding site" evidence="14">
    <location>
        <begin position="72"/>
        <end position="79"/>
    </location>
    <ligand>
        <name>ATP</name>
        <dbReference type="ChEBI" id="CHEBI:30616"/>
    </ligand>
</feature>
<dbReference type="InterPro" id="IPR000212">
    <property type="entry name" value="DNA_helicase_UvrD/REP"/>
</dbReference>
<organism evidence="18 19">
    <name type="scientific">Patulibacter brassicae</name>
    <dbReference type="NCBI Taxonomy" id="1705717"/>
    <lineage>
        <taxon>Bacteria</taxon>
        <taxon>Bacillati</taxon>
        <taxon>Actinomycetota</taxon>
        <taxon>Thermoleophilia</taxon>
        <taxon>Solirubrobacterales</taxon>
        <taxon>Patulibacteraceae</taxon>
        <taxon>Patulibacter</taxon>
    </lineage>
</organism>
<feature type="domain" description="UvrD-like helicase C-terminal" evidence="17">
    <location>
        <begin position="525"/>
        <end position="809"/>
    </location>
</feature>
<evidence type="ECO:0000256" key="12">
    <source>
        <dbReference type="ARBA" id="ARBA00034808"/>
    </source>
</evidence>
<dbReference type="InterPro" id="IPR011335">
    <property type="entry name" value="Restrct_endonuc-II-like"/>
</dbReference>
<keyword evidence="19" id="KW-1185">Reference proteome</keyword>
<reference evidence="18 19" key="1">
    <citation type="submission" date="2023-11" db="EMBL/GenBank/DDBJ databases">
        <authorList>
            <person name="Xu M."/>
            <person name="Jiang T."/>
        </authorList>
    </citation>
    <scope>NUCLEOTIDE SEQUENCE [LARGE SCALE GENOMIC DNA]</scope>
    <source>
        <strain evidence="18 19">SD</strain>
    </source>
</reference>
<dbReference type="Pfam" id="PF00580">
    <property type="entry name" value="UvrD-helicase"/>
    <property type="match status" value="1"/>
</dbReference>
<dbReference type="PANTHER" id="PTHR11070:SF55">
    <property type="entry name" value="DNA 3'-5' HELICASE"/>
    <property type="match status" value="1"/>
</dbReference>
<comment type="catalytic activity">
    <reaction evidence="11">
        <text>Couples ATP hydrolysis with the unwinding of duplex DNA by translocating in the 3'-5' direction.</text>
        <dbReference type="EC" id="5.6.2.4"/>
    </reaction>
</comment>